<accession>A0A1C5IN58</accession>
<keyword evidence="5" id="KW-1185">Reference proteome</keyword>
<dbReference type="PROSITE" id="PS51186">
    <property type="entry name" value="GNAT"/>
    <property type="match status" value="1"/>
</dbReference>
<dbReference type="CDD" id="cd04301">
    <property type="entry name" value="NAT_SF"/>
    <property type="match status" value="1"/>
</dbReference>
<dbReference type="RefSeq" id="WP_088971600.1">
    <property type="nucleotide sequence ID" value="NZ_JBHLYF010000043.1"/>
</dbReference>
<proteinExistence type="predicted"/>
<dbReference type="InterPro" id="IPR050832">
    <property type="entry name" value="Bact_Acetyltransf"/>
</dbReference>
<evidence type="ECO:0000259" key="3">
    <source>
        <dbReference type="PROSITE" id="PS51186"/>
    </source>
</evidence>
<keyword evidence="1" id="KW-0808">Transferase</keyword>
<name>A0A1C5IN58_9ACTN</name>
<dbReference type="PANTHER" id="PTHR43877">
    <property type="entry name" value="AMINOALKYLPHOSPHONATE N-ACETYLTRANSFERASE-RELATED-RELATED"/>
    <property type="match status" value="1"/>
</dbReference>
<evidence type="ECO:0000256" key="2">
    <source>
        <dbReference type="ARBA" id="ARBA00023315"/>
    </source>
</evidence>
<reference evidence="4 5" key="1">
    <citation type="submission" date="2016-06" db="EMBL/GenBank/DDBJ databases">
        <authorList>
            <person name="Kjaerup R.B."/>
            <person name="Dalgaard T.S."/>
            <person name="Juul-Madsen H.R."/>
        </authorList>
    </citation>
    <scope>NUCLEOTIDE SEQUENCE [LARGE SCALE GENOMIC DNA]</scope>
    <source>
        <strain evidence="4 5">DSM 45097</strain>
    </source>
</reference>
<dbReference type="Proteomes" id="UP000198210">
    <property type="component" value="Chromosome I"/>
</dbReference>
<dbReference type="SUPFAM" id="SSF55729">
    <property type="entry name" value="Acyl-CoA N-acyltransferases (Nat)"/>
    <property type="match status" value="1"/>
</dbReference>
<keyword evidence="4" id="KW-0687">Ribonucleoprotein</keyword>
<gene>
    <name evidence="4" type="ORF">GA0074704_3628</name>
</gene>
<dbReference type="EMBL" id="LT607751">
    <property type="protein sequence ID" value="SCG59767.1"/>
    <property type="molecule type" value="Genomic_DNA"/>
</dbReference>
<sequence>MIRAITADDASDVVTLAVAAELFAPDEAGIVRQMMADYVATRAAEGHRCLVDDRDGRLVAVAYYEPLPATDRTWELTMIGVDREHHRRGLGTGLLEAVEADLAGRDQRLLLVETSATAAFDRARAFYLARGYDEEARVRDYYQAGDDMVLFRKALVPASADI</sequence>
<evidence type="ECO:0000313" key="4">
    <source>
        <dbReference type="EMBL" id="SCG59767.1"/>
    </source>
</evidence>
<keyword evidence="4" id="KW-0689">Ribosomal protein</keyword>
<evidence type="ECO:0000256" key="1">
    <source>
        <dbReference type="ARBA" id="ARBA00022679"/>
    </source>
</evidence>
<protein>
    <submittedName>
        <fullName evidence="4">Ribosomal protein S18 acetylase RimI</fullName>
    </submittedName>
</protein>
<keyword evidence="2" id="KW-0012">Acyltransferase</keyword>
<dbReference type="Pfam" id="PF00583">
    <property type="entry name" value="Acetyltransf_1"/>
    <property type="match status" value="1"/>
</dbReference>
<dbReference type="Gene3D" id="3.40.630.30">
    <property type="match status" value="1"/>
</dbReference>
<dbReference type="InterPro" id="IPR016181">
    <property type="entry name" value="Acyl_CoA_acyltransferase"/>
</dbReference>
<dbReference type="GO" id="GO:0016747">
    <property type="term" value="F:acyltransferase activity, transferring groups other than amino-acyl groups"/>
    <property type="evidence" value="ECO:0007669"/>
    <property type="project" value="InterPro"/>
</dbReference>
<dbReference type="AlphaFoldDB" id="A0A1C5IN58"/>
<feature type="domain" description="N-acetyltransferase" evidence="3">
    <location>
        <begin position="1"/>
        <end position="156"/>
    </location>
</feature>
<evidence type="ECO:0000313" key="5">
    <source>
        <dbReference type="Proteomes" id="UP000198210"/>
    </source>
</evidence>
<dbReference type="InterPro" id="IPR000182">
    <property type="entry name" value="GNAT_dom"/>
</dbReference>
<organism evidence="4 5">
    <name type="scientific">Micromonospora siamensis</name>
    <dbReference type="NCBI Taxonomy" id="299152"/>
    <lineage>
        <taxon>Bacteria</taxon>
        <taxon>Bacillati</taxon>
        <taxon>Actinomycetota</taxon>
        <taxon>Actinomycetes</taxon>
        <taxon>Micromonosporales</taxon>
        <taxon>Micromonosporaceae</taxon>
        <taxon>Micromonospora</taxon>
    </lineage>
</organism>
<dbReference type="GO" id="GO:0005840">
    <property type="term" value="C:ribosome"/>
    <property type="evidence" value="ECO:0007669"/>
    <property type="project" value="UniProtKB-KW"/>
</dbReference>